<name>A0AAU7CAP7_9BACT</name>
<reference evidence="3" key="1">
    <citation type="submission" date="2024-05" db="EMBL/GenBank/DDBJ databases">
        <title>Planctomycetes of the genus Singulisphaera possess chitinolytic capabilities.</title>
        <authorList>
            <person name="Ivanova A."/>
        </authorList>
    </citation>
    <scope>NUCLEOTIDE SEQUENCE</scope>
    <source>
        <strain evidence="3">Ch08T</strain>
    </source>
</reference>
<feature type="transmembrane region" description="Helical" evidence="2">
    <location>
        <begin position="12"/>
        <end position="31"/>
    </location>
</feature>
<feature type="region of interest" description="Disordered" evidence="1">
    <location>
        <begin position="114"/>
        <end position="144"/>
    </location>
</feature>
<sequence>MGKVDSRPRWRITLGGLLVVIALLAGLFNWLRPISQSEATRIAIGQFQQIPGAASWTSYRTDCSLMDGGAGKNYWVVNFRKPADNGPIAQVSMDPSGNPISILVTPPGHAAPFPAKFLTGPIPPPPKEAKPTPVVENTDAAPSL</sequence>
<proteinExistence type="predicted"/>
<protein>
    <submittedName>
        <fullName evidence="3">Uncharacterized protein</fullName>
    </submittedName>
</protein>
<accession>A0AAU7CAP7</accession>
<dbReference type="AlphaFoldDB" id="A0AAU7CAP7"/>
<organism evidence="3">
    <name type="scientific">Singulisphaera sp. Ch08</name>
    <dbReference type="NCBI Taxonomy" id="3120278"/>
    <lineage>
        <taxon>Bacteria</taxon>
        <taxon>Pseudomonadati</taxon>
        <taxon>Planctomycetota</taxon>
        <taxon>Planctomycetia</taxon>
        <taxon>Isosphaerales</taxon>
        <taxon>Isosphaeraceae</taxon>
        <taxon>Singulisphaera</taxon>
    </lineage>
</organism>
<evidence type="ECO:0000313" key="3">
    <source>
        <dbReference type="EMBL" id="XBH01786.1"/>
    </source>
</evidence>
<gene>
    <name evidence="3" type="ORF">V5E97_26010</name>
</gene>
<dbReference type="RefSeq" id="WP_406694531.1">
    <property type="nucleotide sequence ID" value="NZ_CP155447.1"/>
</dbReference>
<dbReference type="EMBL" id="CP155447">
    <property type="protein sequence ID" value="XBH01786.1"/>
    <property type="molecule type" value="Genomic_DNA"/>
</dbReference>
<keyword evidence="2" id="KW-0472">Membrane</keyword>
<keyword evidence="2" id="KW-0812">Transmembrane</keyword>
<evidence type="ECO:0000256" key="2">
    <source>
        <dbReference type="SAM" id="Phobius"/>
    </source>
</evidence>
<evidence type="ECO:0000256" key="1">
    <source>
        <dbReference type="SAM" id="MobiDB-lite"/>
    </source>
</evidence>
<keyword evidence="2" id="KW-1133">Transmembrane helix</keyword>